<dbReference type="VEuPathDB" id="TrichDB:TVAG_017680"/>
<protein>
    <submittedName>
        <fullName evidence="1">Uncharacterized protein</fullName>
    </submittedName>
</protein>
<keyword evidence="2" id="KW-1185">Reference proteome</keyword>
<dbReference type="RefSeq" id="XP_001302249.1">
    <property type="nucleotide sequence ID" value="XM_001302248.1"/>
</dbReference>
<reference evidence="1" key="1">
    <citation type="submission" date="2006-10" db="EMBL/GenBank/DDBJ databases">
        <authorList>
            <person name="Amadeo P."/>
            <person name="Zhao Q."/>
            <person name="Wortman J."/>
            <person name="Fraser-Liggett C."/>
            <person name="Carlton J."/>
        </authorList>
    </citation>
    <scope>NUCLEOTIDE SEQUENCE</scope>
    <source>
        <strain evidence="1">G3</strain>
    </source>
</reference>
<reference evidence="1" key="2">
    <citation type="journal article" date="2007" name="Science">
        <title>Draft genome sequence of the sexually transmitted pathogen Trichomonas vaginalis.</title>
        <authorList>
            <person name="Carlton J.M."/>
            <person name="Hirt R.P."/>
            <person name="Silva J.C."/>
            <person name="Delcher A.L."/>
            <person name="Schatz M."/>
            <person name="Zhao Q."/>
            <person name="Wortman J.R."/>
            <person name="Bidwell S.L."/>
            <person name="Alsmark U.C.M."/>
            <person name="Besteiro S."/>
            <person name="Sicheritz-Ponten T."/>
            <person name="Noel C.J."/>
            <person name="Dacks J.B."/>
            <person name="Foster P.G."/>
            <person name="Simillion C."/>
            <person name="Van de Peer Y."/>
            <person name="Miranda-Saavedra D."/>
            <person name="Barton G.J."/>
            <person name="Westrop G.D."/>
            <person name="Mueller S."/>
            <person name="Dessi D."/>
            <person name="Fiori P.L."/>
            <person name="Ren Q."/>
            <person name="Paulsen I."/>
            <person name="Zhang H."/>
            <person name="Bastida-Corcuera F.D."/>
            <person name="Simoes-Barbosa A."/>
            <person name="Brown M.T."/>
            <person name="Hayes R.D."/>
            <person name="Mukherjee M."/>
            <person name="Okumura C.Y."/>
            <person name="Schneider R."/>
            <person name="Smith A.J."/>
            <person name="Vanacova S."/>
            <person name="Villalvazo M."/>
            <person name="Haas B.J."/>
            <person name="Pertea M."/>
            <person name="Feldblyum T.V."/>
            <person name="Utterback T.R."/>
            <person name="Shu C.L."/>
            <person name="Osoegawa K."/>
            <person name="de Jong P.J."/>
            <person name="Hrdy I."/>
            <person name="Horvathova L."/>
            <person name="Zubacova Z."/>
            <person name="Dolezal P."/>
            <person name="Malik S.B."/>
            <person name="Logsdon J.M. Jr."/>
            <person name="Henze K."/>
            <person name="Gupta A."/>
            <person name="Wang C.C."/>
            <person name="Dunne R.L."/>
            <person name="Upcroft J.A."/>
            <person name="Upcroft P."/>
            <person name="White O."/>
            <person name="Salzberg S.L."/>
            <person name="Tang P."/>
            <person name="Chiu C.-H."/>
            <person name="Lee Y.-S."/>
            <person name="Embley T.M."/>
            <person name="Coombs G.H."/>
            <person name="Mottram J.C."/>
            <person name="Tachezy J."/>
            <person name="Fraser-Liggett C.M."/>
            <person name="Johnson P.J."/>
        </authorList>
    </citation>
    <scope>NUCLEOTIDE SEQUENCE [LARGE SCALE GENOMIC DNA]</scope>
    <source>
        <strain evidence="1">G3</strain>
    </source>
</reference>
<accession>A2G0K2</accession>
<dbReference type="InParanoid" id="A2G0K2"/>
<dbReference type="AlphaFoldDB" id="A2G0K2"/>
<gene>
    <name evidence="1" type="ORF">TVAG_017680</name>
</gene>
<proteinExistence type="predicted"/>
<name>A2G0K2_TRIV3</name>
<organism evidence="1 2">
    <name type="scientific">Trichomonas vaginalis (strain ATCC PRA-98 / G3)</name>
    <dbReference type="NCBI Taxonomy" id="412133"/>
    <lineage>
        <taxon>Eukaryota</taxon>
        <taxon>Metamonada</taxon>
        <taxon>Parabasalia</taxon>
        <taxon>Trichomonadida</taxon>
        <taxon>Trichomonadidae</taxon>
        <taxon>Trichomonas</taxon>
    </lineage>
</organism>
<dbReference type="EMBL" id="DS114211">
    <property type="protein sequence ID" value="EAX89319.1"/>
    <property type="molecule type" value="Genomic_DNA"/>
</dbReference>
<dbReference type="KEGG" id="tva:4746992"/>
<dbReference type="VEuPathDB" id="TrichDB:TVAGG3_0102740"/>
<evidence type="ECO:0000313" key="2">
    <source>
        <dbReference type="Proteomes" id="UP000001542"/>
    </source>
</evidence>
<sequence length="763" mass="87974">MSSTVIRDCWNQGLKPEEFVEVVVKNHMDSFESIVQNLAIICGVSQEEMVLIYEYLACLFQKYSNKTSTAIDLNNRDQTFGCILTFSKFGEKIFNPDIIDSIDSCKTALRILEITLTCHDNNLLGLSLTKISQSHYLPVCVAASRVLCPECFQIIQSKFENLKSNFDIKCIKNHLEVNLVSSISNDAPHPSPKMFFSDHVISVFFILFHTMFSKLYLLRLHNLSVMGFIYITLLDSFVSSPQLTKVYCLTCVLVPVLHAKMHNEMDNYNDSPQDFDIDKFIEVMNNIPDDYFKKYNISKKEHIEEFCKPYSTNTGNYLKEVLQFPSLISQILPHYKEMILSDNLDLIKRASTEIIANNSDFCFILYSTNKIESFLTILLNKLEHITDLSVFTELFFCIVSIISEIWRSGDSTNRKIIETIVTSSSNPSHTLFSLFLHISSVDPEMMNYATIQNIYNAPSHIERCCSFFHYLYFIGIQNLETLFDLLQQYPYLWISVFAWGFQTNSKDSLKIFKIKFPNYPIFSNLFSQLIIRVSDDKKFALTDYADFDTLIQQPQKLNLEIENYLNYIFGKSQAFLQYPASVFGNFIMCCHCFSAMNREKELVLLIFDIVSKVPDVYGNEEILEMMIGIISSTMSLVFNGNSEKAFIVIQSLLEFLSNNETGIREVKLIVSFCNGMITSMKEGFEERIRYVVDFCQSVIEGTNKSQKISIFAYYFMKVVIYIKPIRDLIPISAFHIFNLNGDLKASIDFFKMKADSHDNLICL</sequence>
<evidence type="ECO:0000313" key="1">
    <source>
        <dbReference type="EMBL" id="EAX89319.1"/>
    </source>
</evidence>
<dbReference type="Proteomes" id="UP000001542">
    <property type="component" value="Unassembled WGS sequence"/>
</dbReference>